<sequence>MEKKRMIRNGALVAAPLIAVGAIIQFTLADSSGENNVSADENETETVEWDKTFPENENVEHQKVTFENRYGIELTADMYLPSNVEDLENMEAIIVGHPFGGVKEQTSGLYAQEMADRGFVTIAFDASFNGESGGEPRNIASPEAFVEDFSAAVDFLGTQEFIDRDRIGVIGVCASGGFSISAASADPRLKAVATVSMYDMGRAHREGLGYAPIPDEFMTEEERQLALEESAEQRWIEFDGGEVSYDLVGEAVPLKPSQEAAAEEFSEYYGTERGQHPRSLPMTLTSRGALMNFTPFSQIETISPRPMLFIAGEEAHSRYYSEEAYELASEPKTLEIVPNAGHVDLYDQVDLIPFDTLESFFSENL</sequence>
<dbReference type="InterPro" id="IPR000383">
    <property type="entry name" value="Xaa-Pro-like_dom"/>
</dbReference>
<organism evidence="3 4">
    <name type="scientific">Shouchella hunanensis</name>
    <dbReference type="NCBI Taxonomy" id="766894"/>
    <lineage>
        <taxon>Bacteria</taxon>
        <taxon>Bacillati</taxon>
        <taxon>Bacillota</taxon>
        <taxon>Bacilli</taxon>
        <taxon>Bacillales</taxon>
        <taxon>Bacillaceae</taxon>
        <taxon>Shouchella</taxon>
    </lineage>
</organism>
<feature type="chain" id="PRO_5047273649" evidence="1">
    <location>
        <begin position="30"/>
        <end position="365"/>
    </location>
</feature>
<dbReference type="GO" id="GO:0016787">
    <property type="term" value="F:hydrolase activity"/>
    <property type="evidence" value="ECO:0007669"/>
    <property type="project" value="UniProtKB-KW"/>
</dbReference>
<feature type="domain" description="Xaa-Pro dipeptidyl-peptidase-like" evidence="2">
    <location>
        <begin position="71"/>
        <end position="206"/>
    </location>
</feature>
<feature type="signal peptide" evidence="1">
    <location>
        <begin position="1"/>
        <end position="29"/>
    </location>
</feature>
<dbReference type="RefSeq" id="WP_274273400.1">
    <property type="nucleotide sequence ID" value="NZ_CP117834.1"/>
</dbReference>
<dbReference type="InterPro" id="IPR029058">
    <property type="entry name" value="AB_hydrolase_fold"/>
</dbReference>
<dbReference type="Gene3D" id="3.40.50.1820">
    <property type="entry name" value="alpha/beta hydrolase"/>
    <property type="match status" value="1"/>
</dbReference>
<keyword evidence="1" id="KW-0732">Signal</keyword>
<evidence type="ECO:0000259" key="2">
    <source>
        <dbReference type="Pfam" id="PF02129"/>
    </source>
</evidence>
<dbReference type="Pfam" id="PF02129">
    <property type="entry name" value="Peptidase_S15"/>
    <property type="match status" value="1"/>
</dbReference>
<evidence type="ECO:0000313" key="3">
    <source>
        <dbReference type="EMBL" id="WDF05542.1"/>
    </source>
</evidence>
<keyword evidence="3" id="KW-0378">Hydrolase</keyword>
<name>A0ABY7W9E0_9BACI</name>
<proteinExistence type="predicted"/>
<dbReference type="SUPFAM" id="SSF53474">
    <property type="entry name" value="alpha/beta-Hydrolases"/>
    <property type="match status" value="1"/>
</dbReference>
<dbReference type="EMBL" id="CP117834">
    <property type="protein sequence ID" value="WDF05542.1"/>
    <property type="molecule type" value="Genomic_DNA"/>
</dbReference>
<dbReference type="PANTHER" id="PTHR47751:SF1">
    <property type="entry name" value="SUPERFAMILY HYDROLASE, PUTATIVE (AFU_ORTHOLOGUE AFUA_2G16580)-RELATED"/>
    <property type="match status" value="1"/>
</dbReference>
<dbReference type="PANTHER" id="PTHR47751">
    <property type="entry name" value="SUPERFAMILY HYDROLASE, PUTATIVE (AFU_ORTHOLOGUE AFUA_2G16580)-RELATED"/>
    <property type="match status" value="1"/>
</dbReference>
<dbReference type="InterPro" id="IPR051411">
    <property type="entry name" value="Polyketide_trans_af380"/>
</dbReference>
<evidence type="ECO:0000256" key="1">
    <source>
        <dbReference type="SAM" id="SignalP"/>
    </source>
</evidence>
<reference evidence="3 4" key="1">
    <citation type="submission" date="2023-02" db="EMBL/GenBank/DDBJ databases">
        <authorList>
            <person name="Liu G."/>
        </authorList>
    </citation>
    <scope>NUCLEOTIDE SEQUENCE [LARGE SCALE GENOMIC DNA]</scope>
    <source>
        <strain evidence="3 4">DSM 23008</strain>
    </source>
</reference>
<evidence type="ECO:0000313" key="4">
    <source>
        <dbReference type="Proteomes" id="UP001215143"/>
    </source>
</evidence>
<gene>
    <name evidence="3" type="ORF">PQ477_08920</name>
</gene>
<dbReference type="Proteomes" id="UP001215143">
    <property type="component" value="Chromosome"/>
</dbReference>
<dbReference type="Gene3D" id="1.10.10.800">
    <property type="match status" value="1"/>
</dbReference>
<keyword evidence="4" id="KW-1185">Reference proteome</keyword>
<accession>A0ABY7W9E0</accession>
<protein>
    <submittedName>
        <fullName evidence="3">Alpha/beta hydrolase</fullName>
    </submittedName>
</protein>